<protein>
    <recommendedName>
        <fullName evidence="10">DNA topoisomerase 1</fullName>
        <ecNumber evidence="10">5.6.2.1</ecNumber>
    </recommendedName>
    <alternativeName>
        <fullName evidence="10">DNA topoisomerase I</fullName>
    </alternativeName>
</protein>
<dbReference type="InterPro" id="IPR003601">
    <property type="entry name" value="Topo_IA_2"/>
</dbReference>
<comment type="caution">
    <text evidence="14">The sequence shown here is derived from an EMBL/GenBank/DDBJ whole genome shotgun (WGS) entry which is preliminary data.</text>
</comment>
<keyword evidence="8 10" id="KW-0238">DNA-binding</keyword>
<dbReference type="InterPro" id="IPR034149">
    <property type="entry name" value="TOPRIM_TopoI"/>
</dbReference>
<dbReference type="Pfam" id="PF01751">
    <property type="entry name" value="Toprim"/>
    <property type="match status" value="1"/>
</dbReference>
<evidence type="ECO:0000259" key="12">
    <source>
        <dbReference type="PROSITE" id="PS50880"/>
    </source>
</evidence>
<dbReference type="Pfam" id="PF01131">
    <property type="entry name" value="Topoisom_bac"/>
    <property type="match status" value="1"/>
</dbReference>
<name>A0A317JN96_9BACT</name>
<dbReference type="InterPro" id="IPR013498">
    <property type="entry name" value="Topo_IA_Znf"/>
</dbReference>
<dbReference type="GO" id="GO:0003917">
    <property type="term" value="F:DNA topoisomerase type I (single strand cut, ATP-independent) activity"/>
    <property type="evidence" value="ECO:0007669"/>
    <property type="project" value="UniProtKB-UniRule"/>
</dbReference>
<evidence type="ECO:0000256" key="2">
    <source>
        <dbReference type="ARBA" id="ARBA00009446"/>
    </source>
</evidence>
<keyword evidence="3" id="KW-0479">Metal-binding</keyword>
<dbReference type="InterPro" id="IPR028612">
    <property type="entry name" value="Topoisom_1_IA"/>
</dbReference>
<dbReference type="Gene3D" id="1.10.460.10">
    <property type="entry name" value="Topoisomerase I, domain 2"/>
    <property type="match status" value="1"/>
</dbReference>
<keyword evidence="6" id="KW-0460">Magnesium</keyword>
<dbReference type="HAMAP" id="MF_00952">
    <property type="entry name" value="Topoisom_1_prok"/>
    <property type="match status" value="1"/>
</dbReference>
<dbReference type="Gene3D" id="1.10.290.10">
    <property type="entry name" value="Topoisomerase I, domain 4"/>
    <property type="match status" value="1"/>
</dbReference>
<comment type="function">
    <text evidence="10">Releases the supercoiling and torsional tension of DNA, which is introduced during the DNA replication and transcription, by transiently cleaving and rejoining one strand of the DNA duplex. Introduces a single-strand break via transesterification at a target site in duplex DNA. The scissile phosphodiester is attacked by the catalytic tyrosine of the enzyme, resulting in the formation of a DNA-(5'-phosphotyrosyl)-enzyme intermediate and the expulsion of a 3'-OH DNA strand. The free DNA strand then undergoes passage around the unbroken strand, thus removing DNA supercoils. Finally, in the religation step, the DNA 3'-OH attacks the covalent intermediate to expel the active-site tyrosine and restore the DNA phosphodiester backbone.</text>
</comment>
<dbReference type="InterPro" id="IPR013826">
    <property type="entry name" value="Topo_IA_cen_sub3"/>
</dbReference>
<reference evidence="14 15" key="1">
    <citation type="submission" date="2018-02" db="EMBL/GenBank/DDBJ databases">
        <title>Genomic Reconstructions from Amazon Rainforest and Pasture Soil Reveal Novel Insights into the Physiology of Candidate Phyla in Tropical Sites.</title>
        <authorList>
            <person name="Kroeger M.E."/>
            <person name="Delmont T."/>
            <person name="Eren A.M."/>
            <person name="Guo J."/>
            <person name="Meyer K.M."/>
            <person name="Khan K."/>
            <person name="Rodrigues J.L.M."/>
            <person name="Bohannan B.J.M."/>
            <person name="Tringe S."/>
            <person name="Borges C.D."/>
            <person name="Tiedje J."/>
            <person name="Tsai S.M."/>
            <person name="Nusslein K."/>
        </authorList>
    </citation>
    <scope>NUCLEOTIDE SEQUENCE [LARGE SCALE GENOMIC DNA]</scope>
    <source>
        <strain evidence="14">Amazon FNV 2010 28 9</strain>
    </source>
</reference>
<feature type="site" description="Interaction with DNA" evidence="10">
    <location>
        <position position="31"/>
    </location>
</feature>
<dbReference type="InterPro" id="IPR000380">
    <property type="entry name" value="Topo_IA"/>
</dbReference>
<accession>A0A317JN96</accession>
<dbReference type="GO" id="GO:0008270">
    <property type="term" value="F:zinc ion binding"/>
    <property type="evidence" value="ECO:0007669"/>
    <property type="project" value="UniProtKB-KW"/>
</dbReference>
<feature type="site" description="Interaction with DNA" evidence="10">
    <location>
        <position position="529"/>
    </location>
</feature>
<feature type="compositionally biased region" description="Basic and acidic residues" evidence="11">
    <location>
        <begin position="722"/>
        <end position="734"/>
    </location>
</feature>
<dbReference type="InterPro" id="IPR005733">
    <property type="entry name" value="TopoI_bac-type"/>
</dbReference>
<dbReference type="PROSITE" id="PS52039">
    <property type="entry name" value="TOPO_IA_2"/>
    <property type="match status" value="1"/>
</dbReference>
<dbReference type="InterPro" id="IPR013824">
    <property type="entry name" value="Topo_IA_cen_sub1"/>
</dbReference>
<evidence type="ECO:0000256" key="1">
    <source>
        <dbReference type="ARBA" id="ARBA00000213"/>
    </source>
</evidence>
<feature type="site" description="Interaction with DNA" evidence="10">
    <location>
        <position position="150"/>
    </location>
</feature>
<dbReference type="PROSITE" id="PS50880">
    <property type="entry name" value="TOPRIM"/>
    <property type="match status" value="1"/>
</dbReference>
<feature type="site" description="Interaction with DNA" evidence="10">
    <location>
        <position position="308"/>
    </location>
</feature>
<keyword evidence="4" id="KW-0863">Zinc-finger</keyword>
<dbReference type="SMART" id="SM00493">
    <property type="entry name" value="TOPRIM"/>
    <property type="match status" value="1"/>
</dbReference>
<feature type="site" description="Interaction with DNA" evidence="10">
    <location>
        <position position="149"/>
    </location>
</feature>
<dbReference type="PANTHER" id="PTHR42785:SF1">
    <property type="entry name" value="DNA TOPOISOMERASE"/>
    <property type="match status" value="1"/>
</dbReference>
<dbReference type="PANTHER" id="PTHR42785">
    <property type="entry name" value="DNA TOPOISOMERASE, TYPE IA, CORE"/>
    <property type="match status" value="1"/>
</dbReference>
<dbReference type="EC" id="5.6.2.1" evidence="10"/>
<dbReference type="Gene3D" id="3.30.65.10">
    <property type="entry name" value="Bacterial Topoisomerase I, domain 1"/>
    <property type="match status" value="2"/>
</dbReference>
<dbReference type="InterPro" id="IPR023405">
    <property type="entry name" value="Topo_IA_core_domain"/>
</dbReference>
<dbReference type="SMART" id="SM00436">
    <property type="entry name" value="TOP1Bc"/>
    <property type="match status" value="1"/>
</dbReference>
<dbReference type="AlphaFoldDB" id="A0A317JN96"/>
<feature type="site" description="Interaction with DNA" evidence="10">
    <location>
        <position position="153"/>
    </location>
</feature>
<dbReference type="SMART" id="SM00437">
    <property type="entry name" value="TOP1Ac"/>
    <property type="match status" value="1"/>
</dbReference>
<dbReference type="Pfam" id="PF01396">
    <property type="entry name" value="Zn_ribbon_Top1"/>
    <property type="match status" value="2"/>
</dbReference>
<dbReference type="PROSITE" id="PS00396">
    <property type="entry name" value="TOPO_IA_1"/>
    <property type="match status" value="1"/>
</dbReference>
<dbReference type="Proteomes" id="UP000246104">
    <property type="component" value="Unassembled WGS sequence"/>
</dbReference>
<gene>
    <name evidence="10" type="primary">topA</name>
    <name evidence="14" type="ORF">C5B42_03615</name>
</gene>
<feature type="domain" description="Topo IA-type catalytic" evidence="13">
    <location>
        <begin position="139"/>
        <end position="597"/>
    </location>
</feature>
<dbReference type="GO" id="GO:0005694">
    <property type="term" value="C:chromosome"/>
    <property type="evidence" value="ECO:0007669"/>
    <property type="project" value="InterPro"/>
</dbReference>
<evidence type="ECO:0000256" key="4">
    <source>
        <dbReference type="ARBA" id="ARBA00022771"/>
    </source>
</evidence>
<dbReference type="PRINTS" id="PR00417">
    <property type="entry name" value="PRTPISMRASEI"/>
</dbReference>
<keyword evidence="9 10" id="KW-0413">Isomerase</keyword>
<evidence type="ECO:0000313" key="15">
    <source>
        <dbReference type="Proteomes" id="UP000246104"/>
    </source>
</evidence>
<dbReference type="CDD" id="cd00186">
    <property type="entry name" value="TOP1Ac"/>
    <property type="match status" value="1"/>
</dbReference>
<feature type="region of interest" description="Interaction with DNA" evidence="10">
    <location>
        <begin position="173"/>
        <end position="178"/>
    </location>
</feature>
<keyword evidence="5" id="KW-0862">Zinc</keyword>
<dbReference type="InterPro" id="IPR013825">
    <property type="entry name" value="Topo_IA_cen_sub2"/>
</dbReference>
<evidence type="ECO:0000256" key="7">
    <source>
        <dbReference type="ARBA" id="ARBA00023029"/>
    </source>
</evidence>
<comment type="similarity">
    <text evidence="2 10">Belongs to the type IA topoisomerase family.</text>
</comment>
<dbReference type="InterPro" id="IPR023406">
    <property type="entry name" value="Topo_IA_AS"/>
</dbReference>
<evidence type="ECO:0000313" key="14">
    <source>
        <dbReference type="EMBL" id="PWU23225.1"/>
    </source>
</evidence>
<dbReference type="SUPFAM" id="SSF57783">
    <property type="entry name" value="Zinc beta-ribbon"/>
    <property type="match status" value="2"/>
</dbReference>
<evidence type="ECO:0000256" key="10">
    <source>
        <dbReference type="HAMAP-Rule" id="MF_00952"/>
    </source>
</evidence>
<evidence type="ECO:0000256" key="5">
    <source>
        <dbReference type="ARBA" id="ARBA00022833"/>
    </source>
</evidence>
<feature type="compositionally biased region" description="Basic residues" evidence="11">
    <location>
        <begin position="742"/>
        <end position="755"/>
    </location>
</feature>
<dbReference type="Gene3D" id="3.40.50.140">
    <property type="match status" value="1"/>
</dbReference>
<evidence type="ECO:0000256" key="11">
    <source>
        <dbReference type="SAM" id="MobiDB-lite"/>
    </source>
</evidence>
<dbReference type="Gene3D" id="2.70.20.10">
    <property type="entry name" value="Topoisomerase I, domain 3"/>
    <property type="match status" value="1"/>
</dbReference>
<dbReference type="InterPro" id="IPR006171">
    <property type="entry name" value="TOPRIM_dom"/>
</dbReference>
<keyword evidence="7 10" id="KW-0799">Topoisomerase</keyword>
<comment type="catalytic activity">
    <reaction evidence="1 10">
        <text>ATP-independent breakage of single-stranded DNA, followed by passage and rejoining.</text>
        <dbReference type="EC" id="5.6.2.1"/>
    </reaction>
</comment>
<dbReference type="GO" id="GO:0006265">
    <property type="term" value="P:DNA topological change"/>
    <property type="evidence" value="ECO:0007669"/>
    <property type="project" value="UniProtKB-UniRule"/>
</dbReference>
<evidence type="ECO:0000256" key="6">
    <source>
        <dbReference type="ARBA" id="ARBA00022842"/>
    </source>
</evidence>
<dbReference type="EMBL" id="PSRQ01000042">
    <property type="protein sequence ID" value="PWU23225.1"/>
    <property type="molecule type" value="Genomic_DNA"/>
</dbReference>
<comment type="subunit">
    <text evidence="10">Monomer.</text>
</comment>
<evidence type="ECO:0000256" key="3">
    <source>
        <dbReference type="ARBA" id="ARBA00022723"/>
    </source>
</evidence>
<evidence type="ECO:0000259" key="13">
    <source>
        <dbReference type="PROSITE" id="PS52039"/>
    </source>
</evidence>
<feature type="site" description="Interaction with DNA" evidence="10">
    <location>
        <position position="158"/>
    </location>
</feature>
<organism evidence="14 15">
    <name type="scientific">Candidatus Cerribacteria bacterium 'Amazon FNV 2010 28 9'</name>
    <dbReference type="NCBI Taxonomy" id="2081795"/>
    <lineage>
        <taxon>Bacteria</taxon>
        <taxon>Candidatus Cerribacteria</taxon>
    </lineage>
</organism>
<dbReference type="CDD" id="cd03363">
    <property type="entry name" value="TOPRIM_TopoIA_TopoI"/>
    <property type="match status" value="1"/>
</dbReference>
<feature type="region of interest" description="Disordered" evidence="11">
    <location>
        <begin position="708"/>
        <end position="755"/>
    </location>
</feature>
<dbReference type="GO" id="GO:0003677">
    <property type="term" value="F:DNA binding"/>
    <property type="evidence" value="ECO:0007669"/>
    <property type="project" value="UniProtKB-KW"/>
</dbReference>
<evidence type="ECO:0000256" key="8">
    <source>
        <dbReference type="ARBA" id="ARBA00023125"/>
    </source>
</evidence>
<feature type="active site" description="O-(5'-phospho-DNA)-tyrosine intermediate" evidence="10">
    <location>
        <position position="306"/>
    </location>
</feature>
<dbReference type="InterPro" id="IPR003602">
    <property type="entry name" value="Topo_IA_DNA-bd_dom"/>
</dbReference>
<dbReference type="NCBIfam" id="TIGR01051">
    <property type="entry name" value="topA_bact"/>
    <property type="match status" value="1"/>
</dbReference>
<sequence>MNLVIVESPTKAKTLRRFLGQGYAIEASMGHIRDLPKSKLGIDVAHDFAPEYVKSEGKTKTITTLKKLSKEAEKIYLATDPDREGEAISWHILQLLTEAEKSKIKNSKSKKEEKFVRATFHEITKQAIMHAIEHPGELNMDLVDAQQARRVVDRLVGYYMSPVLWKKVRRGLSAGRVQSVALRLIVEREKEIQAFVPQEYWEIYVAVHSQQGTANSQQPSFTVQLWKVNDKEFAASKKEDVEPIVAHLESASYIVDSVDSTKRKRQSLPPFTTSTLQQAAANRLGFSSKRTMTLAQNLYEQGLITYHRTDSVNLATSAVETARSYIGATYGEKYLPSSPRSFQTKSKNAQEAHEAIRPTEVTRTSVEGIGQLDEGHQKLYDLIWRRFLACQMSEALYDQTTIVVKATPPVIPYSQAEGLASTGSHQKVQDSFNGIPQQVRDDKVVCLLKAAGSVLLFDGWTKLFPNKEDVELPSLTVGESLTKEKVEALQKFTQPKPRYNDASLVKTLEKLGIGRPSTYSSIISVLEIRGYVERIQKAFVPTSIGTTVCDFLVKNFPKELDYAFTAGMEDSLDAISRGEKQWVSVVKQFFAPFEKNVETVTGEAARAQIPVEEMGQACPLCHEGKLVIRTGRFGKFVSCSRYPTCTFTGKLIFKVDGVTCPECGQGEVRQRQGKRGIFFGCSRYPSCKWTSWQKPGTADNQVVMSYVANPPKSVDSEQSTDSSEKENKKEEKNIKQQVPSSKKVRKPKKELKVKK</sequence>
<dbReference type="InterPro" id="IPR013497">
    <property type="entry name" value="Topo_IA_cen"/>
</dbReference>
<feature type="domain" description="Toprim" evidence="12">
    <location>
        <begin position="1"/>
        <end position="114"/>
    </location>
</feature>
<proteinExistence type="inferred from homology"/>
<evidence type="ECO:0000256" key="9">
    <source>
        <dbReference type="ARBA" id="ARBA00023235"/>
    </source>
</evidence>
<dbReference type="SUPFAM" id="SSF56712">
    <property type="entry name" value="Prokaryotic type I DNA topoisomerase"/>
    <property type="match status" value="1"/>
</dbReference>
<feature type="site" description="Interaction with DNA" evidence="10">
    <location>
        <position position="165"/>
    </location>
</feature>